<keyword evidence="4" id="KW-1185">Reference proteome</keyword>
<dbReference type="AlphaFoldDB" id="A0A4Z1H6X7"/>
<feature type="domain" description="CRAL-TRIO" evidence="2">
    <location>
        <begin position="380"/>
        <end position="525"/>
    </location>
</feature>
<dbReference type="InterPro" id="IPR036273">
    <property type="entry name" value="CRAL/TRIO_N_dom_sf"/>
</dbReference>
<dbReference type="PANTHER" id="PTHR46590">
    <property type="entry name" value="PHOSPHATIDYLINOSITOL TRANSFER PROTEIN CSR1-RELATED"/>
    <property type="match status" value="1"/>
</dbReference>
<feature type="compositionally biased region" description="Basic residues" evidence="1">
    <location>
        <begin position="234"/>
        <end position="245"/>
    </location>
</feature>
<dbReference type="InterPro" id="IPR052432">
    <property type="entry name" value="PITP/CRAL-TRIO"/>
</dbReference>
<dbReference type="Gene3D" id="3.40.525.10">
    <property type="entry name" value="CRAL-TRIO lipid binding domain"/>
    <property type="match status" value="1"/>
</dbReference>
<dbReference type="EMBL" id="PQXK01000002">
    <property type="protein sequence ID" value="TGO43242.1"/>
    <property type="molecule type" value="Genomic_DNA"/>
</dbReference>
<dbReference type="CDD" id="cd00170">
    <property type="entry name" value="SEC14"/>
    <property type="match status" value="1"/>
</dbReference>
<dbReference type="SUPFAM" id="SSF46938">
    <property type="entry name" value="CRAL/TRIO N-terminal domain"/>
    <property type="match status" value="1"/>
</dbReference>
<gene>
    <name evidence="3" type="ORF">BHYA_0002g00470</name>
</gene>
<protein>
    <recommendedName>
        <fullName evidence="2">CRAL-TRIO domain-containing protein</fullName>
    </recommendedName>
</protein>
<accession>A0A4Z1H6X7</accession>
<evidence type="ECO:0000259" key="2">
    <source>
        <dbReference type="PROSITE" id="PS50191"/>
    </source>
</evidence>
<dbReference type="SMART" id="SM01100">
    <property type="entry name" value="CRAL_TRIO_N"/>
    <property type="match status" value="1"/>
</dbReference>
<feature type="region of interest" description="Disordered" evidence="1">
    <location>
        <begin position="207"/>
        <end position="271"/>
    </location>
</feature>
<evidence type="ECO:0000313" key="3">
    <source>
        <dbReference type="EMBL" id="TGO43242.1"/>
    </source>
</evidence>
<sequence>MKIPAGVTGGFVHQYTQYSFSIPATLIRRIHSRVGLIRSLGRIQAFAPLRRNYTEIHSNTLKIKGLNPEKRATLLPNSTWKRSSATTSIYNRSTSSLSLNCLEKRNTSCETSLRTLVQSSLGNWATVLLLTFISSAFLYTSTYSQPKTHTLQPQQVQIDPEQEYYEYYKMTGETLPGRPGTLTAHEEEKLREFWVATLQVFGVLDPQADTNGTSGDSEVSNGVAKSDTSAPEKPKKKRFSALRRKNKDEDAASTKSTSAASRISNASDADDKYGQTKEFHDALASLPPASIRAAFWSMVKYDHPDALLLRFLRARKWDVDKALVMMISTMRWRASDMHVDDDIMKNGELAAVEDEKSTNAEKKRHAEGFLMQMRSGKSFLHGVDKAGRPMCFVRARLHKQGEQSEESLERYTVFIIESARMLLEPPVDTACVVFDMTGFSLANMDYGPVKFMIKCFEANYPESLGVVLVHRAPWVFQGIWKIIRGWLDPVVASKVQFTNNVEEMSEFVPRSQILAELGGDENWEYKFVEPVPGENDLLKDTATRDKLLKERENIVDAYEKATLEWINSEGKTPEIKTRRTALAKELRDDYWKLDPYVRAKSLYDRTGVINPGGKLDFYPKAKGETAPAVAAPAATPAVETSADDID</sequence>
<organism evidence="3 4">
    <name type="scientific">Botrytis hyacinthi</name>
    <dbReference type="NCBI Taxonomy" id="278943"/>
    <lineage>
        <taxon>Eukaryota</taxon>
        <taxon>Fungi</taxon>
        <taxon>Dikarya</taxon>
        <taxon>Ascomycota</taxon>
        <taxon>Pezizomycotina</taxon>
        <taxon>Leotiomycetes</taxon>
        <taxon>Helotiales</taxon>
        <taxon>Sclerotiniaceae</taxon>
        <taxon>Botrytis</taxon>
    </lineage>
</organism>
<comment type="caution">
    <text evidence="3">The sequence shown here is derived from an EMBL/GenBank/DDBJ whole genome shotgun (WGS) entry which is preliminary data.</text>
</comment>
<feature type="compositionally biased region" description="Low complexity" evidence="1">
    <location>
        <begin position="625"/>
        <end position="640"/>
    </location>
</feature>
<dbReference type="PROSITE" id="PS50191">
    <property type="entry name" value="CRAL_TRIO"/>
    <property type="match status" value="1"/>
</dbReference>
<dbReference type="Pfam" id="PF00650">
    <property type="entry name" value="CRAL_TRIO"/>
    <property type="match status" value="1"/>
</dbReference>
<dbReference type="SUPFAM" id="SSF52087">
    <property type="entry name" value="CRAL/TRIO domain"/>
    <property type="match status" value="1"/>
</dbReference>
<dbReference type="Pfam" id="PF03765">
    <property type="entry name" value="CRAL_TRIO_N"/>
    <property type="match status" value="1"/>
</dbReference>
<dbReference type="InterPro" id="IPR036865">
    <property type="entry name" value="CRAL-TRIO_dom_sf"/>
</dbReference>
<dbReference type="InterPro" id="IPR001251">
    <property type="entry name" value="CRAL-TRIO_dom"/>
</dbReference>
<evidence type="ECO:0000313" key="4">
    <source>
        <dbReference type="Proteomes" id="UP000297814"/>
    </source>
</evidence>
<dbReference type="InterPro" id="IPR011074">
    <property type="entry name" value="CRAL/TRIO_N_dom"/>
</dbReference>
<reference evidence="3 4" key="1">
    <citation type="submission" date="2017-12" db="EMBL/GenBank/DDBJ databases">
        <title>Comparative genomics of Botrytis spp.</title>
        <authorList>
            <person name="Valero-Jimenez C.A."/>
            <person name="Tapia P."/>
            <person name="Veloso J."/>
            <person name="Silva-Moreno E."/>
            <person name="Staats M."/>
            <person name="Valdes J.H."/>
            <person name="Van Kan J.A.L."/>
        </authorList>
    </citation>
    <scope>NUCLEOTIDE SEQUENCE [LARGE SCALE GENOMIC DNA]</scope>
    <source>
        <strain evidence="3 4">Bh0001</strain>
    </source>
</reference>
<evidence type="ECO:0000256" key="1">
    <source>
        <dbReference type="SAM" id="MobiDB-lite"/>
    </source>
</evidence>
<dbReference type="SMART" id="SM00516">
    <property type="entry name" value="SEC14"/>
    <property type="match status" value="1"/>
</dbReference>
<feature type="region of interest" description="Disordered" evidence="1">
    <location>
        <begin position="625"/>
        <end position="646"/>
    </location>
</feature>
<dbReference type="PANTHER" id="PTHR46590:SF1">
    <property type="entry name" value="PHOSPHATIDYLINOSITOL TRANSFER PROTEIN CSR1"/>
    <property type="match status" value="1"/>
</dbReference>
<name>A0A4Z1H6X7_9HELO</name>
<proteinExistence type="predicted"/>
<feature type="compositionally biased region" description="Polar residues" evidence="1">
    <location>
        <begin position="208"/>
        <end position="220"/>
    </location>
</feature>
<dbReference type="Proteomes" id="UP000297814">
    <property type="component" value="Unassembled WGS sequence"/>
</dbReference>